<dbReference type="InterPro" id="IPR000571">
    <property type="entry name" value="Znf_CCCH"/>
</dbReference>
<evidence type="ECO:0000313" key="6">
    <source>
        <dbReference type="EMBL" id="QOI90576.1"/>
    </source>
</evidence>
<sequence length="222" mass="24088">MAAVKTKLCKYFSKGGFCKHDSKCKFAHGTEDLLCSAFTKLSTKSVLEQKDVDHHVMSLYCSHCGHKQAWDAVDGSLVPVLDDDGSFKRSTTEMTRGCIMFSGREFSICTRCAKQVMKNPMSSVCVHCDGLQGPYWTQSIGYCVNASGVFPFGKRFLQKNPMTVATDEAGVIPTPCEYSLGSSNPKKLHGAIAGKLLNVGRPTKDGGVENGSGCCYGFVMVH</sequence>
<evidence type="ECO:0000256" key="4">
    <source>
        <dbReference type="PROSITE-ProRule" id="PRU00723"/>
    </source>
</evidence>
<proteinExistence type="predicted"/>
<dbReference type="Gene3D" id="4.10.1000.10">
    <property type="entry name" value="Zinc finger, CCCH-type"/>
    <property type="match status" value="1"/>
</dbReference>
<feature type="zinc finger region" description="C3H1-type" evidence="4">
    <location>
        <begin position="3"/>
        <end position="31"/>
    </location>
</feature>
<dbReference type="SUPFAM" id="SSF90229">
    <property type="entry name" value="CCCH zinc finger"/>
    <property type="match status" value="1"/>
</dbReference>
<dbReference type="EMBL" id="MT663541">
    <property type="protein sequence ID" value="QOI90576.1"/>
    <property type="molecule type" value="Genomic_DNA"/>
</dbReference>
<gene>
    <name evidence="6" type="ORF">HWQ62_00445</name>
</gene>
<organismHost>
    <name type="scientific">Pyramimonas plurioculata</name>
    <dbReference type="NCBI Taxonomy" id="36893"/>
</organismHost>
<keyword evidence="3 4" id="KW-0862">Zinc</keyword>
<evidence type="ECO:0000256" key="1">
    <source>
        <dbReference type="ARBA" id="ARBA00022723"/>
    </source>
</evidence>
<name>A0A7M3UPA1_POV01</name>
<dbReference type="GO" id="GO:0008270">
    <property type="term" value="F:zinc ion binding"/>
    <property type="evidence" value="ECO:0007669"/>
    <property type="project" value="UniProtKB-KW"/>
</dbReference>
<dbReference type="InterPro" id="IPR036855">
    <property type="entry name" value="Znf_CCCH_sf"/>
</dbReference>
<dbReference type="PROSITE" id="PS50103">
    <property type="entry name" value="ZF_C3H1"/>
    <property type="match status" value="1"/>
</dbReference>
<dbReference type="SMART" id="SM00356">
    <property type="entry name" value="ZnF_C3H1"/>
    <property type="match status" value="1"/>
</dbReference>
<accession>A0A7M3UPA1</accession>
<reference evidence="6" key="1">
    <citation type="submission" date="2020-06" db="EMBL/GenBank/DDBJ databases">
        <title>Lateral gene transfer of anion-conducting channel rhodopsins between green algae and giant viruses.</title>
        <authorList>
            <person name="Rozenberg A."/>
            <person name="Oppermann J."/>
            <person name="Wietek J."/>
            <person name="Fernandez Lahore R.G."/>
            <person name="Sandaa R.-A."/>
            <person name="Bratbak G."/>
            <person name="Hegemann P."/>
            <person name="Beja O."/>
        </authorList>
    </citation>
    <scope>NUCLEOTIDE SEQUENCE</scope>
    <source>
        <strain evidence="6">01B</strain>
    </source>
</reference>
<evidence type="ECO:0000256" key="2">
    <source>
        <dbReference type="ARBA" id="ARBA00022771"/>
    </source>
</evidence>
<evidence type="ECO:0000256" key="3">
    <source>
        <dbReference type="ARBA" id="ARBA00022833"/>
    </source>
</evidence>
<protein>
    <recommendedName>
        <fullName evidence="5">C3H1-type domain-containing protein</fullName>
    </recommendedName>
</protein>
<evidence type="ECO:0000259" key="5">
    <source>
        <dbReference type="PROSITE" id="PS50103"/>
    </source>
</evidence>
<feature type="domain" description="C3H1-type" evidence="5">
    <location>
        <begin position="3"/>
        <end position="31"/>
    </location>
</feature>
<keyword evidence="2 4" id="KW-0863">Zinc-finger</keyword>
<dbReference type="Pfam" id="PF00642">
    <property type="entry name" value="zf-CCCH"/>
    <property type="match status" value="1"/>
</dbReference>
<organism evidence="6">
    <name type="scientific">Pyramimonas orientalis virus</name>
    <name type="common">PoV01</name>
    <dbReference type="NCBI Taxonomy" id="455367"/>
    <lineage>
        <taxon>Viruses</taxon>
        <taxon>Varidnaviria</taxon>
        <taxon>Bamfordvirae</taxon>
        <taxon>Nucleocytoviricota</taxon>
        <taxon>Megaviricetes</taxon>
        <taxon>Imitervirales</taxon>
        <taxon>Allomimiviridae</taxon>
        <taxon>Heliosvirus</taxon>
        <taxon>Heliosvirus raunefjordenense</taxon>
    </lineage>
</organism>
<keyword evidence="1 4" id="KW-0479">Metal-binding</keyword>